<dbReference type="AlphaFoldDB" id="A0A919TIG8"/>
<evidence type="ECO:0000313" key="2">
    <source>
        <dbReference type="Proteomes" id="UP000629619"/>
    </source>
</evidence>
<evidence type="ECO:0000313" key="1">
    <source>
        <dbReference type="EMBL" id="GIF04476.1"/>
    </source>
</evidence>
<dbReference type="Proteomes" id="UP000629619">
    <property type="component" value="Unassembled WGS sequence"/>
</dbReference>
<organism evidence="1 2">
    <name type="scientific">Actinoplanes siamensis</name>
    <dbReference type="NCBI Taxonomy" id="1223317"/>
    <lineage>
        <taxon>Bacteria</taxon>
        <taxon>Bacillati</taxon>
        <taxon>Actinomycetota</taxon>
        <taxon>Actinomycetes</taxon>
        <taxon>Micromonosporales</taxon>
        <taxon>Micromonosporaceae</taxon>
        <taxon>Actinoplanes</taxon>
    </lineage>
</organism>
<dbReference type="EMBL" id="BOMW01000019">
    <property type="protein sequence ID" value="GIF04476.1"/>
    <property type="molecule type" value="Genomic_DNA"/>
</dbReference>
<gene>
    <name evidence="1" type="ORF">Asi03nite_20140</name>
</gene>
<comment type="caution">
    <text evidence="1">The sequence shown here is derived from an EMBL/GenBank/DDBJ whole genome shotgun (WGS) entry which is preliminary data.</text>
</comment>
<keyword evidence="2" id="KW-1185">Reference proteome</keyword>
<accession>A0A919TIG8</accession>
<proteinExistence type="predicted"/>
<protein>
    <submittedName>
        <fullName evidence="1">Uncharacterized protein</fullName>
    </submittedName>
</protein>
<reference evidence="1" key="1">
    <citation type="submission" date="2021-01" db="EMBL/GenBank/DDBJ databases">
        <title>Whole genome shotgun sequence of Actinoplanes siamensis NBRC 109076.</title>
        <authorList>
            <person name="Komaki H."/>
            <person name="Tamura T."/>
        </authorList>
    </citation>
    <scope>NUCLEOTIDE SEQUENCE</scope>
    <source>
        <strain evidence="1">NBRC 109076</strain>
    </source>
</reference>
<name>A0A919TIG8_9ACTN</name>
<sequence>MTYPLARTRQEAHLHIDLTPCECGDRRLVTAGEAVTLPDGTPGRRYAGRCPGCGRDRLFVFRVPEVPEDSAGAREIVYGRGTRPSELLDPGQWLWAAEQYADAVPANPGHLAGEPRATARTWLMAAVAALREAVKFIPDGADRVPAEAFRSAPGRDRYVREPAAFTRQRLVDLRLGVERRLRALRDAPAAPDPDAVRRQAAESRAVEAWARRHGLERAALGAGTAEQNREIERELRALNGQDPETGLGRAGPRGGFAAFRQLISGLEAELAGDVPQRDLRIGLALAAYQAWLERHRIDDTAWRDRLWTGSVVWDLTDADLPPAGAVWEMVAAARAAARRQL</sequence>
<dbReference type="RefSeq" id="WP_203678269.1">
    <property type="nucleotide sequence ID" value="NZ_BOMW01000019.1"/>
</dbReference>